<evidence type="ECO:0000256" key="10">
    <source>
        <dbReference type="HAMAP-Rule" id="MF_00815"/>
    </source>
</evidence>
<evidence type="ECO:0000256" key="5">
    <source>
        <dbReference type="ARBA" id="ARBA00022781"/>
    </source>
</evidence>
<dbReference type="PRINTS" id="PR00126">
    <property type="entry name" value="ATPASEGAMMA"/>
</dbReference>
<accession>A0A6V8SJD9</accession>
<keyword evidence="8 10" id="KW-0139">CF(1)</keyword>
<evidence type="ECO:0000256" key="1">
    <source>
        <dbReference type="ARBA" id="ARBA00003456"/>
    </source>
</evidence>
<proteinExistence type="inferred from homology"/>
<organism evidence="11 12">
    <name type="scientific">Clostridium fungisolvens</name>
    <dbReference type="NCBI Taxonomy" id="1604897"/>
    <lineage>
        <taxon>Bacteria</taxon>
        <taxon>Bacillati</taxon>
        <taxon>Bacillota</taxon>
        <taxon>Clostridia</taxon>
        <taxon>Eubacteriales</taxon>
        <taxon>Clostridiaceae</taxon>
        <taxon>Clostridium</taxon>
    </lineage>
</organism>
<dbReference type="AlphaFoldDB" id="A0A6V8SJD9"/>
<comment type="caution">
    <text evidence="11">The sequence shown here is derived from an EMBL/GenBank/DDBJ whole genome shotgun (WGS) entry which is preliminary data.</text>
</comment>
<dbReference type="PANTHER" id="PTHR11693:SF22">
    <property type="entry name" value="ATP SYNTHASE SUBUNIT GAMMA, MITOCHONDRIAL"/>
    <property type="match status" value="1"/>
</dbReference>
<evidence type="ECO:0000256" key="6">
    <source>
        <dbReference type="ARBA" id="ARBA00023065"/>
    </source>
</evidence>
<keyword evidence="5 10" id="KW-0375">Hydrogen ion transport</keyword>
<sequence>MAGAGLLDIKRRIKSVTNTKKITKAMGLVATSKLRKARMELETNNRYFNSIQKVADELIKSIDDDNNSSYIKGNKSAKKLYIVLSSDSGLCGGFNHGVASKLHEVAGYDTLNNVVMVVGQKGISYVKKYGFETIAEYVQIPDVPTVKEAKTVVEHALRLYKDNEVGEVNVVYTHFYSPVKQLVTVDKLLPVDRNEDKDAKRNDFLIEPNSSSVVENTFDVYFRGKLLNSLLHSKTSEQNSRMQAMDGATKNANDLLDAYNIKYNRIRQGAITQEITEIVSGASAQK</sequence>
<dbReference type="GO" id="GO:0005524">
    <property type="term" value="F:ATP binding"/>
    <property type="evidence" value="ECO:0007669"/>
    <property type="project" value="UniProtKB-UniRule"/>
</dbReference>
<evidence type="ECO:0000256" key="3">
    <source>
        <dbReference type="ARBA" id="ARBA00007681"/>
    </source>
</evidence>
<dbReference type="HAMAP" id="MF_00815">
    <property type="entry name" value="ATP_synth_gamma_bact"/>
    <property type="match status" value="1"/>
</dbReference>
<evidence type="ECO:0000256" key="8">
    <source>
        <dbReference type="ARBA" id="ARBA00023196"/>
    </source>
</evidence>
<keyword evidence="9 10" id="KW-0066">ATP synthesis</keyword>
<dbReference type="InterPro" id="IPR023632">
    <property type="entry name" value="ATP_synth_F1_gsu_CS"/>
</dbReference>
<dbReference type="CDD" id="cd12151">
    <property type="entry name" value="F1-ATPase_gamma"/>
    <property type="match status" value="1"/>
</dbReference>
<dbReference type="PROSITE" id="PS00153">
    <property type="entry name" value="ATPASE_GAMMA"/>
    <property type="match status" value="1"/>
</dbReference>
<name>A0A6V8SJD9_9CLOT</name>
<dbReference type="Proteomes" id="UP000580568">
    <property type="component" value="Unassembled WGS sequence"/>
</dbReference>
<dbReference type="RefSeq" id="WP_183278720.1">
    <property type="nucleotide sequence ID" value="NZ_BLZR01000001.1"/>
</dbReference>
<evidence type="ECO:0000313" key="12">
    <source>
        <dbReference type="Proteomes" id="UP000580568"/>
    </source>
</evidence>
<gene>
    <name evidence="10" type="primary">atpG</name>
    <name evidence="11" type="ORF">bsdtw1_03466</name>
</gene>
<dbReference type="EMBL" id="BLZR01000001">
    <property type="protein sequence ID" value="GFP77339.1"/>
    <property type="molecule type" value="Genomic_DNA"/>
</dbReference>
<dbReference type="GO" id="GO:0046933">
    <property type="term" value="F:proton-transporting ATP synthase activity, rotational mechanism"/>
    <property type="evidence" value="ECO:0007669"/>
    <property type="project" value="UniProtKB-UniRule"/>
</dbReference>
<protein>
    <recommendedName>
        <fullName evidence="10">ATP synthase gamma chain</fullName>
    </recommendedName>
    <alternativeName>
        <fullName evidence="10">ATP synthase F1 sector gamma subunit</fullName>
    </alternativeName>
    <alternativeName>
        <fullName evidence="10">F-ATPase gamma subunit</fullName>
    </alternativeName>
</protein>
<keyword evidence="7 10" id="KW-0472">Membrane</keyword>
<dbReference type="Pfam" id="PF00231">
    <property type="entry name" value="ATP-synt"/>
    <property type="match status" value="1"/>
</dbReference>
<dbReference type="Gene3D" id="3.40.1380.10">
    <property type="match status" value="1"/>
</dbReference>
<dbReference type="InterPro" id="IPR000131">
    <property type="entry name" value="ATP_synth_F1_gsu"/>
</dbReference>
<dbReference type="SUPFAM" id="SSF52943">
    <property type="entry name" value="ATP synthase (F1-ATPase), gamma subunit"/>
    <property type="match status" value="1"/>
</dbReference>
<evidence type="ECO:0000256" key="9">
    <source>
        <dbReference type="ARBA" id="ARBA00023310"/>
    </source>
</evidence>
<dbReference type="Gene3D" id="1.10.287.80">
    <property type="entry name" value="ATP synthase, gamma subunit, helix hairpin domain"/>
    <property type="match status" value="1"/>
</dbReference>
<evidence type="ECO:0000256" key="7">
    <source>
        <dbReference type="ARBA" id="ARBA00023136"/>
    </source>
</evidence>
<keyword evidence="6 10" id="KW-0406">Ion transport</keyword>
<comment type="function">
    <text evidence="1 10">Produces ATP from ADP in the presence of a proton gradient across the membrane. The gamma chain is believed to be important in regulating ATPase activity and the flow of protons through the CF(0) complex.</text>
</comment>
<keyword evidence="10" id="KW-1003">Cell membrane</keyword>
<dbReference type="NCBIfam" id="TIGR01146">
    <property type="entry name" value="ATPsyn_F1gamma"/>
    <property type="match status" value="1"/>
</dbReference>
<keyword evidence="12" id="KW-1185">Reference proteome</keyword>
<dbReference type="GO" id="GO:0005886">
    <property type="term" value="C:plasma membrane"/>
    <property type="evidence" value="ECO:0007669"/>
    <property type="project" value="UniProtKB-SubCell"/>
</dbReference>
<dbReference type="InterPro" id="IPR035968">
    <property type="entry name" value="ATP_synth_F1_ATPase_gsu"/>
</dbReference>
<reference evidence="11 12" key="1">
    <citation type="submission" date="2020-07" db="EMBL/GenBank/DDBJ databases">
        <title>A new beta-1,3-glucan-decomposing anaerobic bacterium isolated from anoxic soil subjected to biological soil disinfestation.</title>
        <authorList>
            <person name="Ueki A."/>
            <person name="Tonouchi A."/>
        </authorList>
    </citation>
    <scope>NUCLEOTIDE SEQUENCE [LARGE SCALE GENOMIC DNA]</scope>
    <source>
        <strain evidence="11 12">TW1</strain>
    </source>
</reference>
<dbReference type="PANTHER" id="PTHR11693">
    <property type="entry name" value="ATP SYNTHASE GAMMA CHAIN"/>
    <property type="match status" value="1"/>
</dbReference>
<evidence type="ECO:0000256" key="4">
    <source>
        <dbReference type="ARBA" id="ARBA00022448"/>
    </source>
</evidence>
<evidence type="ECO:0000313" key="11">
    <source>
        <dbReference type="EMBL" id="GFP77339.1"/>
    </source>
</evidence>
<keyword evidence="4 10" id="KW-0813">Transport</keyword>
<comment type="subcellular location">
    <subcellularLocation>
        <location evidence="10">Cell membrane</location>
        <topology evidence="10">Peripheral membrane protein</topology>
    </subcellularLocation>
    <subcellularLocation>
        <location evidence="2">Membrane</location>
        <topology evidence="2">Peripheral membrane protein</topology>
    </subcellularLocation>
</comment>
<evidence type="ECO:0000256" key="2">
    <source>
        <dbReference type="ARBA" id="ARBA00004170"/>
    </source>
</evidence>
<dbReference type="GO" id="GO:0045259">
    <property type="term" value="C:proton-transporting ATP synthase complex"/>
    <property type="evidence" value="ECO:0007669"/>
    <property type="project" value="UniProtKB-KW"/>
</dbReference>
<comment type="subunit">
    <text evidence="10">F-type ATPases have 2 components, CF(1) - the catalytic core - and CF(0) - the membrane proton channel. CF(1) has five subunits: alpha(3), beta(3), gamma(1), delta(1), epsilon(1). CF(0) has three main subunits: a, b and c.</text>
</comment>
<comment type="similarity">
    <text evidence="3 10">Belongs to the ATPase gamma chain family.</text>
</comment>
<dbReference type="GO" id="GO:0042777">
    <property type="term" value="P:proton motive force-driven plasma membrane ATP synthesis"/>
    <property type="evidence" value="ECO:0007669"/>
    <property type="project" value="UniProtKB-UniRule"/>
</dbReference>